<keyword evidence="2" id="KW-0472">Membrane</keyword>
<accession>A0A5C3L682</accession>
<name>A0A5C3L682_COPMA</name>
<evidence type="ECO:0000313" key="3">
    <source>
        <dbReference type="EMBL" id="TFK28297.1"/>
    </source>
</evidence>
<sequence>MATPVLPTNPVPEGADTPSAIELPTERPEPTTTSRRVLPWPDLSRVLELTRTTAASPQTTTELSVPPIADVTSFISPPARTRAVTRAPTPSSTGLSEEAEESPDRPAGAAVASPTIINVDLPTSGREQANVSAGVDTVFLVRTSVLPNNAPTVTVNTNTAGSEGINSSAGPSAGAIAGAVVGGILGLILGSLVVIQLLRRRGKRKVKVGSVIVPFGNGPPPTFHEKERLDMLEPPTYDAPPAYQHITTASNSQGVT</sequence>
<evidence type="ECO:0000313" key="4">
    <source>
        <dbReference type="Proteomes" id="UP000307440"/>
    </source>
</evidence>
<keyword evidence="2" id="KW-0812">Transmembrane</keyword>
<organism evidence="3 4">
    <name type="scientific">Coprinopsis marcescibilis</name>
    <name type="common">Agaric fungus</name>
    <name type="synonym">Psathyrella marcescibilis</name>
    <dbReference type="NCBI Taxonomy" id="230819"/>
    <lineage>
        <taxon>Eukaryota</taxon>
        <taxon>Fungi</taxon>
        <taxon>Dikarya</taxon>
        <taxon>Basidiomycota</taxon>
        <taxon>Agaricomycotina</taxon>
        <taxon>Agaricomycetes</taxon>
        <taxon>Agaricomycetidae</taxon>
        <taxon>Agaricales</taxon>
        <taxon>Agaricineae</taxon>
        <taxon>Psathyrellaceae</taxon>
        <taxon>Coprinopsis</taxon>
    </lineage>
</organism>
<feature type="region of interest" description="Disordered" evidence="1">
    <location>
        <begin position="1"/>
        <end position="39"/>
    </location>
</feature>
<keyword evidence="2" id="KW-1133">Transmembrane helix</keyword>
<evidence type="ECO:0000256" key="2">
    <source>
        <dbReference type="SAM" id="Phobius"/>
    </source>
</evidence>
<feature type="region of interest" description="Disordered" evidence="1">
    <location>
        <begin position="79"/>
        <end position="111"/>
    </location>
</feature>
<gene>
    <name evidence="3" type="ORF">FA15DRAFT_76137</name>
</gene>
<evidence type="ECO:0008006" key="5">
    <source>
        <dbReference type="Google" id="ProtNLM"/>
    </source>
</evidence>
<dbReference type="Proteomes" id="UP000307440">
    <property type="component" value="Unassembled WGS sequence"/>
</dbReference>
<dbReference type="CDD" id="cd12087">
    <property type="entry name" value="TM_EGFR-like"/>
    <property type="match status" value="1"/>
</dbReference>
<proteinExistence type="predicted"/>
<dbReference type="AlphaFoldDB" id="A0A5C3L682"/>
<evidence type="ECO:0000256" key="1">
    <source>
        <dbReference type="SAM" id="MobiDB-lite"/>
    </source>
</evidence>
<reference evidence="3 4" key="1">
    <citation type="journal article" date="2019" name="Nat. Ecol. Evol.">
        <title>Megaphylogeny resolves global patterns of mushroom evolution.</title>
        <authorList>
            <person name="Varga T."/>
            <person name="Krizsan K."/>
            <person name="Foldi C."/>
            <person name="Dima B."/>
            <person name="Sanchez-Garcia M."/>
            <person name="Sanchez-Ramirez S."/>
            <person name="Szollosi G.J."/>
            <person name="Szarkandi J.G."/>
            <person name="Papp V."/>
            <person name="Albert L."/>
            <person name="Andreopoulos W."/>
            <person name="Angelini C."/>
            <person name="Antonin V."/>
            <person name="Barry K.W."/>
            <person name="Bougher N.L."/>
            <person name="Buchanan P."/>
            <person name="Buyck B."/>
            <person name="Bense V."/>
            <person name="Catcheside P."/>
            <person name="Chovatia M."/>
            <person name="Cooper J."/>
            <person name="Damon W."/>
            <person name="Desjardin D."/>
            <person name="Finy P."/>
            <person name="Geml J."/>
            <person name="Haridas S."/>
            <person name="Hughes K."/>
            <person name="Justo A."/>
            <person name="Karasinski D."/>
            <person name="Kautmanova I."/>
            <person name="Kiss B."/>
            <person name="Kocsube S."/>
            <person name="Kotiranta H."/>
            <person name="LaButti K.M."/>
            <person name="Lechner B.E."/>
            <person name="Liimatainen K."/>
            <person name="Lipzen A."/>
            <person name="Lukacs Z."/>
            <person name="Mihaltcheva S."/>
            <person name="Morgado L.N."/>
            <person name="Niskanen T."/>
            <person name="Noordeloos M.E."/>
            <person name="Ohm R.A."/>
            <person name="Ortiz-Santana B."/>
            <person name="Ovrebo C."/>
            <person name="Racz N."/>
            <person name="Riley R."/>
            <person name="Savchenko A."/>
            <person name="Shiryaev A."/>
            <person name="Soop K."/>
            <person name="Spirin V."/>
            <person name="Szebenyi C."/>
            <person name="Tomsovsky M."/>
            <person name="Tulloss R.E."/>
            <person name="Uehling J."/>
            <person name="Grigoriev I.V."/>
            <person name="Vagvolgyi C."/>
            <person name="Papp T."/>
            <person name="Martin F.M."/>
            <person name="Miettinen O."/>
            <person name="Hibbett D.S."/>
            <person name="Nagy L.G."/>
        </authorList>
    </citation>
    <scope>NUCLEOTIDE SEQUENCE [LARGE SCALE GENOMIC DNA]</scope>
    <source>
        <strain evidence="3 4">CBS 121175</strain>
    </source>
</reference>
<feature type="transmembrane region" description="Helical" evidence="2">
    <location>
        <begin position="175"/>
        <end position="198"/>
    </location>
</feature>
<dbReference type="EMBL" id="ML210157">
    <property type="protein sequence ID" value="TFK28297.1"/>
    <property type="molecule type" value="Genomic_DNA"/>
</dbReference>
<protein>
    <recommendedName>
        <fullName evidence="5">Mid2 domain-containing protein</fullName>
    </recommendedName>
</protein>
<keyword evidence="4" id="KW-1185">Reference proteome</keyword>